<dbReference type="InterPro" id="IPR042097">
    <property type="entry name" value="Aminopeptidase_N-like_N_sf"/>
</dbReference>
<feature type="region of interest" description="Disordered" evidence="14">
    <location>
        <begin position="160"/>
        <end position="183"/>
    </location>
</feature>
<comment type="caution">
    <text evidence="18">The sequence shown here is derived from an EMBL/GenBank/DDBJ whole genome shotgun (WGS) entry which is preliminary data.</text>
</comment>
<organism evidence="18 19">
    <name type="scientific">Pseudoglutamicibacter albus</name>
    <dbReference type="NCBI Taxonomy" id="98671"/>
    <lineage>
        <taxon>Bacteria</taxon>
        <taxon>Bacillati</taxon>
        <taxon>Actinomycetota</taxon>
        <taxon>Actinomycetes</taxon>
        <taxon>Micrococcales</taxon>
        <taxon>Micrococcaceae</taxon>
        <taxon>Pseudoglutamicibacter</taxon>
    </lineage>
</organism>
<keyword evidence="9 18" id="KW-0378">Hydrolase</keyword>
<dbReference type="Gene3D" id="2.60.40.1730">
    <property type="entry name" value="tricorn interacting facor f3 domain"/>
    <property type="match status" value="1"/>
</dbReference>
<comment type="similarity">
    <text evidence="3">Belongs to the peptidase M1 family.</text>
</comment>
<dbReference type="GO" id="GO:0016285">
    <property type="term" value="F:alanyl aminopeptidase activity"/>
    <property type="evidence" value="ECO:0007669"/>
    <property type="project" value="UniProtKB-EC"/>
</dbReference>
<dbReference type="InterPro" id="IPR012778">
    <property type="entry name" value="Pept_M1_aminopeptidase"/>
</dbReference>
<gene>
    <name evidence="18" type="ORF">J2S67_000866</name>
</gene>
<dbReference type="SUPFAM" id="SSF63737">
    <property type="entry name" value="Leukotriene A4 hydrolase N-terminal domain"/>
    <property type="match status" value="1"/>
</dbReference>
<evidence type="ECO:0000313" key="18">
    <source>
        <dbReference type="EMBL" id="MDR7293598.1"/>
    </source>
</evidence>
<feature type="compositionally biased region" description="Polar residues" evidence="14">
    <location>
        <begin position="160"/>
        <end position="169"/>
    </location>
</feature>
<evidence type="ECO:0000256" key="3">
    <source>
        <dbReference type="ARBA" id="ARBA00010136"/>
    </source>
</evidence>
<accession>A0ABU1YYZ9</accession>
<dbReference type="EMBL" id="JAVDXX010000001">
    <property type="protein sequence ID" value="MDR7293598.1"/>
    <property type="molecule type" value="Genomic_DNA"/>
</dbReference>
<dbReference type="PRINTS" id="PR00756">
    <property type="entry name" value="ALADIPTASE"/>
</dbReference>
<evidence type="ECO:0000259" key="16">
    <source>
        <dbReference type="Pfam" id="PF11838"/>
    </source>
</evidence>
<evidence type="ECO:0000256" key="7">
    <source>
        <dbReference type="ARBA" id="ARBA00022670"/>
    </source>
</evidence>
<keyword evidence="8" id="KW-0479">Metal-binding</keyword>
<feature type="domain" description="Aminopeptidase N-like N-terminal" evidence="17">
    <location>
        <begin position="25"/>
        <end position="171"/>
    </location>
</feature>
<dbReference type="Pfam" id="PF17900">
    <property type="entry name" value="Peptidase_M1_N"/>
    <property type="match status" value="1"/>
</dbReference>
<evidence type="ECO:0000259" key="15">
    <source>
        <dbReference type="Pfam" id="PF01433"/>
    </source>
</evidence>
<dbReference type="InterPro" id="IPR050344">
    <property type="entry name" value="Peptidase_M1_aminopeptidases"/>
</dbReference>
<dbReference type="PANTHER" id="PTHR11533:SF174">
    <property type="entry name" value="PUROMYCIN-SENSITIVE AMINOPEPTIDASE-RELATED"/>
    <property type="match status" value="1"/>
</dbReference>
<evidence type="ECO:0000313" key="19">
    <source>
        <dbReference type="Proteomes" id="UP001180715"/>
    </source>
</evidence>
<dbReference type="CDD" id="cd09602">
    <property type="entry name" value="M1_APN"/>
    <property type="match status" value="1"/>
</dbReference>
<evidence type="ECO:0000256" key="8">
    <source>
        <dbReference type="ARBA" id="ARBA00022723"/>
    </source>
</evidence>
<dbReference type="NCBIfam" id="TIGR02412">
    <property type="entry name" value="pepN_strep_liv"/>
    <property type="match status" value="1"/>
</dbReference>
<evidence type="ECO:0000256" key="12">
    <source>
        <dbReference type="ARBA" id="ARBA00029811"/>
    </source>
</evidence>
<evidence type="ECO:0000256" key="14">
    <source>
        <dbReference type="SAM" id="MobiDB-lite"/>
    </source>
</evidence>
<keyword evidence="6 18" id="KW-0031">Aminopeptidase</keyword>
<evidence type="ECO:0000259" key="17">
    <source>
        <dbReference type="Pfam" id="PF17900"/>
    </source>
</evidence>
<evidence type="ECO:0000256" key="10">
    <source>
        <dbReference type="ARBA" id="ARBA00022833"/>
    </source>
</evidence>
<evidence type="ECO:0000256" key="11">
    <source>
        <dbReference type="ARBA" id="ARBA00023049"/>
    </source>
</evidence>
<evidence type="ECO:0000256" key="5">
    <source>
        <dbReference type="ARBA" id="ARBA00015611"/>
    </source>
</evidence>
<name>A0ABU1YYZ9_9MICC</name>
<keyword evidence="7" id="KW-0645">Protease</keyword>
<keyword evidence="11" id="KW-0482">Metalloprotease</keyword>
<reference evidence="18" key="1">
    <citation type="submission" date="2023-07" db="EMBL/GenBank/DDBJ databases">
        <title>Sequencing the genomes of 1000 actinobacteria strains.</title>
        <authorList>
            <person name="Klenk H.-P."/>
        </authorList>
    </citation>
    <scope>NUCLEOTIDE SEQUENCE</scope>
    <source>
        <strain evidence="18">DSM 13068</strain>
    </source>
</reference>
<evidence type="ECO:0000256" key="2">
    <source>
        <dbReference type="ARBA" id="ARBA00001947"/>
    </source>
</evidence>
<evidence type="ECO:0000256" key="9">
    <source>
        <dbReference type="ARBA" id="ARBA00022801"/>
    </source>
</evidence>
<dbReference type="PANTHER" id="PTHR11533">
    <property type="entry name" value="PROTEASE M1 ZINC METALLOPROTEASE"/>
    <property type="match status" value="1"/>
</dbReference>
<evidence type="ECO:0000256" key="6">
    <source>
        <dbReference type="ARBA" id="ARBA00022438"/>
    </source>
</evidence>
<dbReference type="Gene3D" id="1.10.390.10">
    <property type="entry name" value="Neutral Protease Domain 2"/>
    <property type="match status" value="1"/>
</dbReference>
<feature type="domain" description="ERAP1-like C-terminal" evidence="16">
    <location>
        <begin position="541"/>
        <end position="852"/>
    </location>
</feature>
<dbReference type="InterPro" id="IPR001930">
    <property type="entry name" value="Peptidase_M1"/>
</dbReference>
<dbReference type="InterPro" id="IPR045357">
    <property type="entry name" value="Aminopeptidase_N-like_N"/>
</dbReference>
<protein>
    <recommendedName>
        <fullName evidence="5">Aminopeptidase N</fullName>
        <ecNumber evidence="4">3.4.11.2</ecNumber>
    </recommendedName>
    <alternativeName>
        <fullName evidence="12">Alanine aminopeptidase</fullName>
    </alternativeName>
    <alternativeName>
        <fullName evidence="13">Lysyl aminopeptidase</fullName>
    </alternativeName>
</protein>
<keyword evidence="10" id="KW-0862">Zinc</keyword>
<dbReference type="SUPFAM" id="SSF55486">
    <property type="entry name" value="Metalloproteases ('zincins'), catalytic domain"/>
    <property type="match status" value="1"/>
</dbReference>
<dbReference type="InterPro" id="IPR027268">
    <property type="entry name" value="Peptidase_M4/M1_CTD_sf"/>
</dbReference>
<dbReference type="Pfam" id="PF01433">
    <property type="entry name" value="Peptidase_M1"/>
    <property type="match status" value="1"/>
</dbReference>
<dbReference type="Proteomes" id="UP001180715">
    <property type="component" value="Unassembled WGS sequence"/>
</dbReference>
<dbReference type="RefSeq" id="WP_310246657.1">
    <property type="nucleotide sequence ID" value="NZ_JAVDXX010000001.1"/>
</dbReference>
<dbReference type="InterPro" id="IPR024571">
    <property type="entry name" value="ERAP1-like_C_dom"/>
</dbReference>
<feature type="domain" description="Peptidase M1 membrane alanine aminopeptidase" evidence="15">
    <location>
        <begin position="245"/>
        <end position="458"/>
    </location>
</feature>
<evidence type="ECO:0000256" key="4">
    <source>
        <dbReference type="ARBA" id="ARBA00012564"/>
    </source>
</evidence>
<proteinExistence type="inferred from homology"/>
<keyword evidence="19" id="KW-1185">Reference proteome</keyword>
<evidence type="ECO:0000256" key="13">
    <source>
        <dbReference type="ARBA" id="ARBA00031533"/>
    </source>
</evidence>
<sequence>MPGLNLTRDEAMQRSRQLVAQSSHIHLDLTTGSETFRTKATIAFRSVPGASSFIDAITARIHSITLNGKDLDPATHADEYRIQLPDLKSENLLEIDADFHYSSTGEGLHRFVDPVDNEVYLYTQFEVPDARRVFPTFEQPDLKQAFSFTVDAPAHWTVISNQPTPQPQSLPAEATPTEQGTQPQTDIARWVFPATPRISSYITALVAGPYKGTTDVYKAEDGRSVPLGVYSRASLAQYVDAQNLFETTKAGFRFFEEQFGTPYPFTKYDQIFVPDFNAGAMENAGCVTILEDYVFRSKVSGALRERRDITVLHELAHMWFGDLVTMRWWDDLWLNESFAEFMSHLCAVESGVSPHAWTTFAASEKTWAYAQDQLPTTHPITADMVDLDAVNANFDGITYAKGAAVLRQLVAWVGQEAFMEGVRAYLAENAWGNAELKDLLRHLEKASGRDLSEWSQQWLETCGVNTLKIDYDIDEDGYLADLTVTQSAPEAHPHLRKQHIKLAFYTLDAAHNLTRDVSLDVDIEGEKTVIEQAGRVPTPDLVLPNHADLGFAKIRLDSASLDTAIRHVSGLQEPLDRAVVWSSLWDATRDGELAATTFVDTVLTHLPAETDATLANLLVRQLEYALKHYVRPSKAETLRQRAGNVLWGAAQEAARGSDMQFQLVNAFARLANSDVQLGIIEDLRSGETSLSGLEIDQDLSWTLLISLATGGRIGEAEIDAEYAKDSSATGATSAQTAKAALPNPEAKQKAWEAMVKEQNLTNTMQRATLLGFNRCHDGHLLAPYAELYFENLAAMWDDASYEMSQRLVTGLYPYFAATPATLQATTQAIETLAADKPGLKRPLLEARDGLERIIAARKADEAAHRTKATH</sequence>
<evidence type="ECO:0000256" key="1">
    <source>
        <dbReference type="ARBA" id="ARBA00000098"/>
    </source>
</evidence>
<comment type="cofactor">
    <cofactor evidence="2">
        <name>Zn(2+)</name>
        <dbReference type="ChEBI" id="CHEBI:29105"/>
    </cofactor>
</comment>
<dbReference type="Pfam" id="PF11838">
    <property type="entry name" value="ERAP1_C"/>
    <property type="match status" value="1"/>
</dbReference>
<dbReference type="EC" id="3.4.11.2" evidence="4"/>
<dbReference type="InterPro" id="IPR014782">
    <property type="entry name" value="Peptidase_M1_dom"/>
</dbReference>
<comment type="catalytic activity">
    <reaction evidence="1">
        <text>Release of an N-terminal amino acid, Xaa-|-Yaa- from a peptide, amide or arylamide. Xaa is preferably Ala, but may be most amino acids including Pro (slow action). When a terminal hydrophobic residue is followed by a prolyl residue, the two may be released as an intact Xaa-Pro dipeptide.</text>
        <dbReference type="EC" id="3.4.11.2"/>
    </reaction>
</comment>